<sequence length="370" mass="41040">MIGADSSDWGFEAGNGRDRDFLMAQRQILPIETTRRRRNCLVAAYTGQIDGRVFLDRITIGFRSPSQEAIMGVRLNLQWIAAAVVCVAAGAAHAQELAGTLKKIKETGVVGLGIRESSVPFSYSDNQQKNIGYSRDIAAKIIDEIKRQLKLPALIVKEIPITSQNRIALVQNGTIDFECGSTTNTLERQKQAAFSNSIFLYGIRFSTRKDSGIKDFGDLAGKTVATTAGTSDERLLRKLNEDKAMNMTIISAKDHAEAFMNVTTGRAVAFVMDEPLLYGELAKEKNPSAYQVTGTPLVHENYACMMRRDDPAFKQLIDAVIARMQTSGDAEKLYDKWFTQPIPPRGLNLNYPLSPEMRALFRSPSDRAQY</sequence>
<dbReference type="InterPro" id="IPR051455">
    <property type="entry name" value="Bact_solute-bind_prot3"/>
</dbReference>
<dbReference type="InterPro" id="IPR001638">
    <property type="entry name" value="Solute-binding_3/MltF_N"/>
</dbReference>
<dbReference type="Proteomes" id="UP000198460">
    <property type="component" value="Unassembled WGS sequence"/>
</dbReference>
<feature type="domain" description="Solute-binding protein family 3/N-terminal" evidence="4">
    <location>
        <begin position="109"/>
        <end position="341"/>
    </location>
</feature>
<keyword evidence="3" id="KW-0732">Signal</keyword>
<dbReference type="GO" id="GO:0006865">
    <property type="term" value="P:amino acid transport"/>
    <property type="evidence" value="ECO:0007669"/>
    <property type="project" value="TreeGrafter"/>
</dbReference>
<dbReference type="CDD" id="cd13688">
    <property type="entry name" value="PBP2_GltI_DEBP"/>
    <property type="match status" value="1"/>
</dbReference>
<reference evidence="5 6" key="1">
    <citation type="submission" date="2017-04" db="EMBL/GenBank/DDBJ databases">
        <authorList>
            <person name="Afonso C.L."/>
            <person name="Miller P.J."/>
            <person name="Scott M.A."/>
            <person name="Spackman E."/>
            <person name="Goraichik I."/>
            <person name="Dimitrov K.M."/>
            <person name="Suarez D.L."/>
            <person name="Swayne D.E."/>
        </authorList>
    </citation>
    <scope>NUCLEOTIDE SEQUENCE [LARGE SCALE GENOMIC DNA]</scope>
    <source>
        <strain evidence="5">LMG 28154</strain>
    </source>
</reference>
<evidence type="ECO:0000256" key="3">
    <source>
        <dbReference type="ARBA" id="ARBA00022729"/>
    </source>
</evidence>
<dbReference type="SMART" id="SM00062">
    <property type="entry name" value="PBPb"/>
    <property type="match status" value="1"/>
</dbReference>
<dbReference type="GO" id="GO:0005576">
    <property type="term" value="C:extracellular region"/>
    <property type="evidence" value="ECO:0007669"/>
    <property type="project" value="TreeGrafter"/>
</dbReference>
<evidence type="ECO:0000259" key="4">
    <source>
        <dbReference type="SMART" id="SM00062"/>
    </source>
</evidence>
<evidence type="ECO:0000256" key="2">
    <source>
        <dbReference type="ARBA" id="ARBA00022448"/>
    </source>
</evidence>
<dbReference type="GO" id="GO:0030288">
    <property type="term" value="C:outer membrane-bounded periplasmic space"/>
    <property type="evidence" value="ECO:0007669"/>
    <property type="project" value="TreeGrafter"/>
</dbReference>
<dbReference type="NCBIfam" id="NF008063">
    <property type="entry name" value="PRK10797.1"/>
    <property type="match status" value="1"/>
</dbReference>
<comment type="similarity">
    <text evidence="1">Belongs to the bacterial solute-binding protein 3 family.</text>
</comment>
<gene>
    <name evidence="5" type="ORF">BSIN_0281</name>
</gene>
<evidence type="ECO:0000256" key="1">
    <source>
        <dbReference type="ARBA" id="ARBA00010333"/>
    </source>
</evidence>
<dbReference type="PANTHER" id="PTHR30085:SF2">
    <property type="entry name" value="GLUTAMATE_ASPARTATE IMPORT SOLUTE-BINDING PROTEIN"/>
    <property type="match status" value="1"/>
</dbReference>
<dbReference type="Gene3D" id="3.40.190.10">
    <property type="entry name" value="Periplasmic binding protein-like II"/>
    <property type="match status" value="2"/>
</dbReference>
<dbReference type="AlphaFoldDB" id="A0A238H4F8"/>
<name>A0A238H4F8_9BURK</name>
<protein>
    <submittedName>
        <fullName evidence="5">Glutamate Aspartate periplasmic binding protein GltI (TC 3.A.1.3.4)</fullName>
    </submittedName>
</protein>
<dbReference type="Pfam" id="PF00497">
    <property type="entry name" value="SBP_bac_3"/>
    <property type="match status" value="1"/>
</dbReference>
<proteinExistence type="inferred from homology"/>
<organism evidence="5 6">
    <name type="scientific">Burkholderia singularis</name>
    <dbReference type="NCBI Taxonomy" id="1503053"/>
    <lineage>
        <taxon>Bacteria</taxon>
        <taxon>Pseudomonadati</taxon>
        <taxon>Pseudomonadota</taxon>
        <taxon>Betaproteobacteria</taxon>
        <taxon>Burkholderiales</taxon>
        <taxon>Burkholderiaceae</taxon>
        <taxon>Burkholderia</taxon>
        <taxon>pseudomallei group</taxon>
    </lineage>
</organism>
<dbReference type="SUPFAM" id="SSF53850">
    <property type="entry name" value="Periplasmic binding protein-like II"/>
    <property type="match status" value="1"/>
</dbReference>
<evidence type="ECO:0000313" key="5">
    <source>
        <dbReference type="EMBL" id="SMG00156.1"/>
    </source>
</evidence>
<evidence type="ECO:0000313" key="6">
    <source>
        <dbReference type="Proteomes" id="UP000198460"/>
    </source>
</evidence>
<accession>A0A238H4F8</accession>
<keyword evidence="2" id="KW-0813">Transport</keyword>
<dbReference type="EMBL" id="FXAN01000050">
    <property type="protein sequence ID" value="SMG00156.1"/>
    <property type="molecule type" value="Genomic_DNA"/>
</dbReference>
<dbReference type="PANTHER" id="PTHR30085">
    <property type="entry name" value="AMINO ACID ABC TRANSPORTER PERMEASE"/>
    <property type="match status" value="1"/>
</dbReference>